<dbReference type="GO" id="GO:0004674">
    <property type="term" value="F:protein serine/threonine kinase activity"/>
    <property type="evidence" value="ECO:0007669"/>
    <property type="project" value="TreeGrafter"/>
</dbReference>
<feature type="region of interest" description="Disordered" evidence="4">
    <location>
        <begin position="183"/>
        <end position="202"/>
    </location>
</feature>
<protein>
    <recommendedName>
        <fullName evidence="5">Protein kinase domain-containing protein</fullName>
    </recommendedName>
</protein>
<feature type="binding site" evidence="3">
    <location>
        <position position="818"/>
    </location>
    <ligand>
        <name>ATP</name>
        <dbReference type="ChEBI" id="CHEBI:30616"/>
    </ligand>
</feature>
<accession>A0A813E808</accession>
<evidence type="ECO:0000259" key="5">
    <source>
        <dbReference type="PROSITE" id="PS50011"/>
    </source>
</evidence>
<dbReference type="InterPro" id="IPR011009">
    <property type="entry name" value="Kinase-like_dom_sf"/>
</dbReference>
<feature type="domain" description="Protein kinase" evidence="5">
    <location>
        <begin position="791"/>
        <end position="1069"/>
    </location>
</feature>
<dbReference type="InterPro" id="IPR008271">
    <property type="entry name" value="Ser/Thr_kinase_AS"/>
</dbReference>
<dbReference type="Proteomes" id="UP000654075">
    <property type="component" value="Unassembled WGS sequence"/>
</dbReference>
<dbReference type="OrthoDB" id="346907at2759"/>
<evidence type="ECO:0000256" key="2">
    <source>
        <dbReference type="ARBA" id="ARBA00022840"/>
    </source>
</evidence>
<dbReference type="SUPFAM" id="SSF56112">
    <property type="entry name" value="Protein kinase-like (PK-like)"/>
    <property type="match status" value="1"/>
</dbReference>
<comment type="caution">
    <text evidence="6">The sequence shown here is derived from an EMBL/GenBank/DDBJ whole genome shotgun (WGS) entry which is preliminary data.</text>
</comment>
<dbReference type="InterPro" id="IPR051681">
    <property type="entry name" value="Ser/Thr_Kinases-Pseudokinases"/>
</dbReference>
<dbReference type="PROSITE" id="PS50011">
    <property type="entry name" value="PROTEIN_KINASE_DOM"/>
    <property type="match status" value="1"/>
</dbReference>
<feature type="compositionally biased region" description="Polar residues" evidence="4">
    <location>
        <begin position="1093"/>
        <end position="1111"/>
    </location>
</feature>
<proteinExistence type="predicted"/>
<keyword evidence="1 3" id="KW-0547">Nucleotide-binding</keyword>
<dbReference type="EMBL" id="CAJNNV010006524">
    <property type="protein sequence ID" value="CAE8593723.1"/>
    <property type="molecule type" value="Genomic_DNA"/>
</dbReference>
<evidence type="ECO:0000256" key="4">
    <source>
        <dbReference type="SAM" id="MobiDB-lite"/>
    </source>
</evidence>
<keyword evidence="2 3" id="KW-0067">ATP-binding</keyword>
<dbReference type="PANTHER" id="PTHR44329">
    <property type="entry name" value="SERINE/THREONINE-PROTEIN KINASE TNNI3K-RELATED"/>
    <property type="match status" value="1"/>
</dbReference>
<dbReference type="SMART" id="SM00220">
    <property type="entry name" value="S_TKc"/>
    <property type="match status" value="1"/>
</dbReference>
<evidence type="ECO:0000256" key="3">
    <source>
        <dbReference type="PROSITE-ProRule" id="PRU10141"/>
    </source>
</evidence>
<dbReference type="Pfam" id="PF00069">
    <property type="entry name" value="Pkinase"/>
    <property type="match status" value="1"/>
</dbReference>
<organism evidence="6 7">
    <name type="scientific">Polarella glacialis</name>
    <name type="common">Dinoflagellate</name>
    <dbReference type="NCBI Taxonomy" id="89957"/>
    <lineage>
        <taxon>Eukaryota</taxon>
        <taxon>Sar</taxon>
        <taxon>Alveolata</taxon>
        <taxon>Dinophyceae</taxon>
        <taxon>Suessiales</taxon>
        <taxon>Suessiaceae</taxon>
        <taxon>Polarella</taxon>
    </lineage>
</organism>
<evidence type="ECO:0000256" key="1">
    <source>
        <dbReference type="ARBA" id="ARBA00022741"/>
    </source>
</evidence>
<name>A0A813E808_POLGL</name>
<dbReference type="Gene3D" id="1.10.510.10">
    <property type="entry name" value="Transferase(Phosphotransferase) domain 1"/>
    <property type="match status" value="1"/>
</dbReference>
<dbReference type="PROSITE" id="PS00107">
    <property type="entry name" value="PROTEIN_KINASE_ATP"/>
    <property type="match status" value="1"/>
</dbReference>
<dbReference type="PANTHER" id="PTHR44329:SF289">
    <property type="entry name" value="SERINE_THREONINE-PROTEIN KINASE VIK"/>
    <property type="match status" value="1"/>
</dbReference>
<reference evidence="6" key="1">
    <citation type="submission" date="2021-02" db="EMBL/GenBank/DDBJ databases">
        <authorList>
            <person name="Dougan E. K."/>
            <person name="Rhodes N."/>
            <person name="Thang M."/>
            <person name="Chan C."/>
        </authorList>
    </citation>
    <scope>NUCLEOTIDE SEQUENCE</scope>
</reference>
<dbReference type="AlphaFoldDB" id="A0A813E808"/>
<evidence type="ECO:0000313" key="6">
    <source>
        <dbReference type="EMBL" id="CAE8593723.1"/>
    </source>
</evidence>
<feature type="region of interest" description="Disordered" evidence="4">
    <location>
        <begin position="1086"/>
        <end position="1111"/>
    </location>
</feature>
<dbReference type="InterPro" id="IPR000719">
    <property type="entry name" value="Prot_kinase_dom"/>
</dbReference>
<dbReference type="PROSITE" id="PS00108">
    <property type="entry name" value="PROTEIN_KINASE_ST"/>
    <property type="match status" value="1"/>
</dbReference>
<sequence>MLASELICTSRFRYLGFGVQVVAVLYMQRVSTLDAVESEKFMQISDSHAPGGRILQLIAISADPEVSGMGIGSDLRSFALLLARLDPTVDSVVGVTRCADFAGRSGSLQDYVDRHVSGPNSDKTLGFHTGYGDAVLSALVETSCATASSSDIVQFALHWCVTALKKCFLDHSQYSNMQYSPATFADQSSQRPPRKHCHGMRHESRKDIQTLDPGFGPSPGARLQARGHRELWDWRRDLGRYSSDKVLKLAAKVQSGLVEILIGIVLIQYQVKAWVFALALCPSLLSRQETRWGYITGRETRLAPGLEILAEIMEARPSLCDFRPADLRFWDSKLEAAFMDDLQPQVLKSIIGTSLVIILLCISGLSTDFQNLSASDMASSGGQGLLQDPRYLYYGAHLFQIAVASFTGALSLLRINFAWLRSLDWELVVTAHSIVLLVGSYSLSEWYVAALYGAPHVIKLSCSCSEQAIILSSSLGLWGLTVVSSVRCCRLWLTPATAVITYVVFRSAAGAPDPFAVQLLLPELLCLCFFSMYGARRHERHVREKWLGQRQLRAQAAVLEDNAAIKRAMEMLAGTLSDIVVELNADLMVKNTGSVVHDSFFMTSVGGLYFPEELASPADKDRLLELFGRARLSGVLESCPMQLKRGKGQYFEVQVMVVAVASEMPMYLVGIREDSEHQRCVTFAQEELFTPAREELLRVTQMSDLIFAPARDELGRVTQMSDLTSQSCLSVTNSTAFTGRTGRTERIFADLARINSPLGLEDETVQRRLEQVCRLGCAEHWLLDWEELEFPQTRQQIGCGSFGDVLLAELHGTQVAVKAPRHVANASSSSSRALSVKALPSFTNELRMLRRLRHPKIVLFHGALIDPEDGYLALVSEVVDGPTLEHAVRRESPALLSDAARWRVLLDVSKALRFMHAQEPAVLHGDLKGSNVMLEQHRGMQAKLLDFGLSRLQTSAMRPMGGSFNWRAPELFRSHGQGATPAADVFSFGRLAFLTFTGLSPFCGAPPDLPLDSFAATECEALWALSWPADHQVPGIRQLSEDCNNVDPLKRPSMAQVQKEIKRQLDILLHQSQPCGESVALAVSKDTGDGNAPNGSRTGVSGSGVESNSLSCHGLSRCKTAILKIWMQS</sequence>
<dbReference type="InterPro" id="IPR017441">
    <property type="entry name" value="Protein_kinase_ATP_BS"/>
</dbReference>
<evidence type="ECO:0000313" key="7">
    <source>
        <dbReference type="Proteomes" id="UP000654075"/>
    </source>
</evidence>
<dbReference type="GO" id="GO:0005524">
    <property type="term" value="F:ATP binding"/>
    <property type="evidence" value="ECO:0007669"/>
    <property type="project" value="UniProtKB-UniRule"/>
</dbReference>
<gene>
    <name evidence="6" type="ORF">PGLA1383_LOCUS12312</name>
</gene>
<dbReference type="Gene3D" id="3.40.630.30">
    <property type="match status" value="1"/>
</dbReference>
<keyword evidence="7" id="KW-1185">Reference proteome</keyword>